<feature type="transmembrane region" description="Helical" evidence="1">
    <location>
        <begin position="75"/>
        <end position="96"/>
    </location>
</feature>
<evidence type="ECO:0000313" key="2">
    <source>
        <dbReference type="EMBL" id="PIV65133.1"/>
    </source>
</evidence>
<feature type="transmembrane region" description="Helical" evidence="1">
    <location>
        <begin position="20"/>
        <end position="45"/>
    </location>
</feature>
<keyword evidence="1" id="KW-0812">Transmembrane</keyword>
<keyword evidence="1" id="KW-0472">Membrane</keyword>
<name>A0A2M7EBN1_9BACT</name>
<keyword evidence="1" id="KW-1133">Transmembrane helix</keyword>
<comment type="caution">
    <text evidence="2">The sequence shown here is derived from an EMBL/GenBank/DDBJ whole genome shotgun (WGS) entry which is preliminary data.</text>
</comment>
<evidence type="ECO:0008006" key="4">
    <source>
        <dbReference type="Google" id="ProtNLM"/>
    </source>
</evidence>
<proteinExistence type="predicted"/>
<evidence type="ECO:0000313" key="3">
    <source>
        <dbReference type="Proteomes" id="UP000230766"/>
    </source>
</evidence>
<dbReference type="EMBL" id="PETJ01000030">
    <property type="protein sequence ID" value="PIV65133.1"/>
    <property type="molecule type" value="Genomic_DNA"/>
</dbReference>
<feature type="transmembrane region" description="Helical" evidence="1">
    <location>
        <begin position="108"/>
        <end position="129"/>
    </location>
</feature>
<dbReference type="AlphaFoldDB" id="A0A2M7EBN1"/>
<organism evidence="2 3">
    <name type="scientific">Candidatus Nealsonbacteria bacterium CG01_land_8_20_14_3_00_12</name>
    <dbReference type="NCBI Taxonomy" id="1974697"/>
    <lineage>
        <taxon>Bacteria</taxon>
        <taxon>Candidatus Nealsoniibacteriota</taxon>
    </lineage>
</organism>
<dbReference type="Pfam" id="PF05552">
    <property type="entry name" value="MS_channel_1st_1"/>
    <property type="match status" value="2"/>
</dbReference>
<dbReference type="Gene3D" id="1.10.287.1260">
    <property type="match status" value="1"/>
</dbReference>
<sequence>MWSEISKIFWQNLTEISPPIFWAGLVLLVGILIAKWLGQISVAFLNKIKLNQLLKRMGWEEALLKIDTRLNAPKFFGAIVKWFFIVVFLMASSEILGLTQFSQFLEKVIGYFPNIFISCLIFLVAAFLADFSQRIMVGTLEKEKITYSRFIGKWIGWAIWLFAILAILYQLQITPNLILAIFIGMVATISIALGIAFGLGGKDLAAKILKELEEKIK</sequence>
<evidence type="ECO:0000256" key="1">
    <source>
        <dbReference type="SAM" id="Phobius"/>
    </source>
</evidence>
<protein>
    <recommendedName>
        <fullName evidence="4">Small-conductance mechanosensitive ion channel</fullName>
    </recommendedName>
</protein>
<feature type="transmembrane region" description="Helical" evidence="1">
    <location>
        <begin position="150"/>
        <end position="171"/>
    </location>
</feature>
<gene>
    <name evidence="2" type="ORF">COS09_01190</name>
</gene>
<dbReference type="InterPro" id="IPR008910">
    <property type="entry name" value="MSC_TM_helix"/>
</dbReference>
<accession>A0A2M7EBN1</accession>
<feature type="transmembrane region" description="Helical" evidence="1">
    <location>
        <begin position="177"/>
        <end position="200"/>
    </location>
</feature>
<dbReference type="Proteomes" id="UP000230766">
    <property type="component" value="Unassembled WGS sequence"/>
</dbReference>
<reference evidence="3" key="1">
    <citation type="submission" date="2017-09" db="EMBL/GenBank/DDBJ databases">
        <title>Depth-based differentiation of microbial function through sediment-hosted aquifers and enrichment of novel symbionts in the deep terrestrial subsurface.</title>
        <authorList>
            <person name="Probst A.J."/>
            <person name="Ladd B."/>
            <person name="Jarett J.K."/>
            <person name="Geller-Mcgrath D.E."/>
            <person name="Sieber C.M.K."/>
            <person name="Emerson J.B."/>
            <person name="Anantharaman K."/>
            <person name="Thomas B.C."/>
            <person name="Malmstrom R."/>
            <person name="Stieglmeier M."/>
            <person name="Klingl A."/>
            <person name="Woyke T."/>
            <person name="Ryan C.M."/>
            <person name="Banfield J.F."/>
        </authorList>
    </citation>
    <scope>NUCLEOTIDE SEQUENCE [LARGE SCALE GENOMIC DNA]</scope>
</reference>